<dbReference type="AlphaFoldDB" id="A0A9D2C6D9"/>
<accession>A0A9D2C6D9</accession>
<dbReference type="InterPro" id="IPR058240">
    <property type="entry name" value="rSAM_sf"/>
</dbReference>
<dbReference type="GO" id="GO:0051536">
    <property type="term" value="F:iron-sulfur cluster binding"/>
    <property type="evidence" value="ECO:0007669"/>
    <property type="project" value="UniProtKB-KW"/>
</dbReference>
<dbReference type="Pfam" id="PF13186">
    <property type="entry name" value="SPASM"/>
    <property type="match status" value="1"/>
</dbReference>
<dbReference type="PANTHER" id="PTHR11228:SF35">
    <property type="entry name" value="MOLYBDENUM COFACTOR BIOSYNTHESIS PROTEIN A-RELATED"/>
    <property type="match status" value="1"/>
</dbReference>
<keyword evidence="2" id="KW-0479">Metal-binding</keyword>
<dbReference type="InterPro" id="IPR013785">
    <property type="entry name" value="Aldolase_TIM"/>
</dbReference>
<dbReference type="InterPro" id="IPR023885">
    <property type="entry name" value="4Fe4S-binding_SPASM_dom"/>
</dbReference>
<dbReference type="PANTHER" id="PTHR11228">
    <property type="entry name" value="RADICAL SAM DOMAIN PROTEIN"/>
    <property type="match status" value="1"/>
</dbReference>
<dbReference type="InterPro" id="IPR050377">
    <property type="entry name" value="Radical_SAM_PqqE_MftC-like"/>
</dbReference>
<dbReference type="SUPFAM" id="SSF102114">
    <property type="entry name" value="Radical SAM enzymes"/>
    <property type="match status" value="1"/>
</dbReference>
<proteinExistence type="predicted"/>
<dbReference type="Proteomes" id="UP000824007">
    <property type="component" value="Unassembled WGS sequence"/>
</dbReference>
<evidence type="ECO:0000256" key="3">
    <source>
        <dbReference type="ARBA" id="ARBA00023004"/>
    </source>
</evidence>
<keyword evidence="3" id="KW-0408">Iron</keyword>
<keyword evidence="4" id="KW-0411">Iron-sulfur</keyword>
<gene>
    <name evidence="6" type="ORF">H9831_03515</name>
</gene>
<dbReference type="Gene3D" id="3.20.20.70">
    <property type="entry name" value="Aldolase class I"/>
    <property type="match status" value="1"/>
</dbReference>
<evidence type="ECO:0000256" key="2">
    <source>
        <dbReference type="ARBA" id="ARBA00022723"/>
    </source>
</evidence>
<evidence type="ECO:0000256" key="4">
    <source>
        <dbReference type="ARBA" id="ARBA00023014"/>
    </source>
</evidence>
<evidence type="ECO:0000256" key="1">
    <source>
        <dbReference type="ARBA" id="ARBA00022691"/>
    </source>
</evidence>
<name>A0A9D2C6D9_9FIRM</name>
<organism evidence="6 7">
    <name type="scientific">Candidatus Eisenbergiella pullistercoris</name>
    <dbReference type="NCBI Taxonomy" id="2838555"/>
    <lineage>
        <taxon>Bacteria</taxon>
        <taxon>Bacillati</taxon>
        <taxon>Bacillota</taxon>
        <taxon>Clostridia</taxon>
        <taxon>Lachnospirales</taxon>
        <taxon>Lachnospiraceae</taxon>
        <taxon>Eisenbergiella</taxon>
    </lineage>
</organism>
<evidence type="ECO:0000313" key="7">
    <source>
        <dbReference type="Proteomes" id="UP000824007"/>
    </source>
</evidence>
<dbReference type="EMBL" id="DXDD01000045">
    <property type="protein sequence ID" value="HIY59739.1"/>
    <property type="molecule type" value="Genomic_DNA"/>
</dbReference>
<dbReference type="InterPro" id="IPR007197">
    <property type="entry name" value="rSAM"/>
</dbReference>
<dbReference type="PROSITE" id="PS51918">
    <property type="entry name" value="RADICAL_SAM"/>
    <property type="match status" value="1"/>
</dbReference>
<comment type="caution">
    <text evidence="6">The sequence shown here is derived from an EMBL/GenBank/DDBJ whole genome shotgun (WGS) entry which is preliminary data.</text>
</comment>
<reference evidence="6" key="1">
    <citation type="journal article" date="2021" name="PeerJ">
        <title>Extensive microbial diversity within the chicken gut microbiome revealed by metagenomics and culture.</title>
        <authorList>
            <person name="Gilroy R."/>
            <person name="Ravi A."/>
            <person name="Getino M."/>
            <person name="Pursley I."/>
            <person name="Horton D.L."/>
            <person name="Alikhan N.F."/>
            <person name="Baker D."/>
            <person name="Gharbi K."/>
            <person name="Hall N."/>
            <person name="Watson M."/>
            <person name="Adriaenssens E.M."/>
            <person name="Foster-Nyarko E."/>
            <person name="Jarju S."/>
            <person name="Secka A."/>
            <person name="Antonio M."/>
            <person name="Oren A."/>
            <person name="Chaudhuri R.R."/>
            <person name="La Ragione R."/>
            <person name="Hildebrand F."/>
            <person name="Pallen M.J."/>
        </authorList>
    </citation>
    <scope>NUCLEOTIDE SEQUENCE</scope>
    <source>
        <strain evidence="6">ChiSxjej3B15-24422</strain>
    </source>
</reference>
<evidence type="ECO:0000259" key="5">
    <source>
        <dbReference type="PROSITE" id="PS51918"/>
    </source>
</evidence>
<dbReference type="CDD" id="cd01335">
    <property type="entry name" value="Radical_SAM"/>
    <property type="match status" value="1"/>
</dbReference>
<feature type="domain" description="Radical SAM core" evidence="5">
    <location>
        <begin position="82"/>
        <end position="297"/>
    </location>
</feature>
<dbReference type="SFLD" id="SFLDG01067">
    <property type="entry name" value="SPASM/twitch_domain_containing"/>
    <property type="match status" value="1"/>
</dbReference>
<dbReference type="SFLD" id="SFLDG01386">
    <property type="entry name" value="main_SPASM_domain-containing"/>
    <property type="match status" value="1"/>
</dbReference>
<reference evidence="6" key="2">
    <citation type="submission" date="2021-04" db="EMBL/GenBank/DDBJ databases">
        <authorList>
            <person name="Gilroy R."/>
        </authorList>
    </citation>
    <scope>NUCLEOTIDE SEQUENCE</scope>
    <source>
        <strain evidence="6">ChiSxjej3B15-24422</strain>
    </source>
</reference>
<dbReference type="GO" id="GO:0046872">
    <property type="term" value="F:metal ion binding"/>
    <property type="evidence" value="ECO:0007669"/>
    <property type="project" value="UniProtKB-KW"/>
</dbReference>
<sequence length="474" mass="54277">MYCKLHERVALRGWKLVPYAYYIYGVEQAQGLTAEQFGLLSRCDGEHDLPDSPLLQRFLQAGMIRPCEKGERLDEWQKPRFYKNRYFPHLNWAITGKCNFNCLHCFMAADNAPMMEEFTWEQCLNLLDECVRCGIQTITLTGGEPMLHPRFLDIVRECEKRRLNIAEINTNGSFITEEMLDEFHALGMDVLIKISYDGIGHHDWLRNRPGAEEKAVRAIRLCKEKGFRVRVQTNVHRGNLDVMFDTVAEMDRLGVEEIRIIRTSETPRWKENGGDQCLEITEYYETMLQLMERLVKEDFRIRVDIWQFALFNPATGVYHYQPVQGQCGKYRDSTPVCKGARGTIAVAHTGELAPCNQLSGTFAKMGIRCGNVKQTPLSEILAGGDYLDMVTMPVTQVSAHNEVCRSCQYWKCCMGGCRAISTAFTGDFLHYDPSKCAFFKGGYMKRIDDVFAKAKRPYRCADDTGNMDRAGEKA</sequence>
<dbReference type="Pfam" id="PF04055">
    <property type="entry name" value="Radical_SAM"/>
    <property type="match status" value="1"/>
</dbReference>
<dbReference type="NCBIfam" id="TIGR04085">
    <property type="entry name" value="rSAM_more_4Fe4S"/>
    <property type="match status" value="1"/>
</dbReference>
<evidence type="ECO:0000313" key="6">
    <source>
        <dbReference type="EMBL" id="HIY59739.1"/>
    </source>
</evidence>
<keyword evidence="1" id="KW-0949">S-adenosyl-L-methionine</keyword>
<protein>
    <submittedName>
        <fullName evidence="6">Radical SAM protein</fullName>
    </submittedName>
</protein>
<dbReference type="GO" id="GO:0003824">
    <property type="term" value="F:catalytic activity"/>
    <property type="evidence" value="ECO:0007669"/>
    <property type="project" value="InterPro"/>
</dbReference>
<dbReference type="SFLD" id="SFLDS00029">
    <property type="entry name" value="Radical_SAM"/>
    <property type="match status" value="1"/>
</dbReference>